<sequence length="172" mass="20147">MYTTPTVRFIRYNTPEWRFIARGMKSGLGYYEADQNNFKCSQLWVQSRIPFSKNTPKTIPPYDRSYGLFASKSRSHDYVHVTSTKTTTDVKYPDPSSDSFVAQCDGYGFLYQQYRIPEFGNFNVRELIEIDDDKRSIVCTLQISNEDVTEEVIYYGVTCHVQAIERCNMEWM</sequence>
<proteinExistence type="predicted"/>
<dbReference type="EMBL" id="VYZN01000076">
    <property type="protein sequence ID" value="KAE9523767.1"/>
    <property type="molecule type" value="Genomic_DNA"/>
</dbReference>
<organism evidence="1 2">
    <name type="scientific">Aphis glycines</name>
    <name type="common">Soybean aphid</name>
    <dbReference type="NCBI Taxonomy" id="307491"/>
    <lineage>
        <taxon>Eukaryota</taxon>
        <taxon>Metazoa</taxon>
        <taxon>Ecdysozoa</taxon>
        <taxon>Arthropoda</taxon>
        <taxon>Hexapoda</taxon>
        <taxon>Insecta</taxon>
        <taxon>Pterygota</taxon>
        <taxon>Neoptera</taxon>
        <taxon>Paraneoptera</taxon>
        <taxon>Hemiptera</taxon>
        <taxon>Sternorrhyncha</taxon>
        <taxon>Aphidomorpha</taxon>
        <taxon>Aphidoidea</taxon>
        <taxon>Aphididae</taxon>
        <taxon>Aphidini</taxon>
        <taxon>Aphis</taxon>
        <taxon>Aphis</taxon>
    </lineage>
</organism>
<comment type="caution">
    <text evidence="1">The sequence shown here is derived from an EMBL/GenBank/DDBJ whole genome shotgun (WGS) entry which is preliminary data.</text>
</comment>
<evidence type="ECO:0000313" key="1">
    <source>
        <dbReference type="EMBL" id="KAE9523767.1"/>
    </source>
</evidence>
<evidence type="ECO:0000313" key="2">
    <source>
        <dbReference type="Proteomes" id="UP000475862"/>
    </source>
</evidence>
<gene>
    <name evidence="1" type="ORF">AGLY_015827</name>
</gene>
<reference evidence="1 2" key="1">
    <citation type="submission" date="2019-08" db="EMBL/GenBank/DDBJ databases">
        <title>The genome of the soybean aphid Biotype 1, its phylome, world population structure and adaptation to the North American continent.</title>
        <authorList>
            <person name="Giordano R."/>
            <person name="Donthu R.K."/>
            <person name="Hernandez A.G."/>
            <person name="Wright C.L."/>
            <person name="Zimin A.V."/>
        </authorList>
    </citation>
    <scope>NUCLEOTIDE SEQUENCE [LARGE SCALE GENOMIC DNA]</scope>
    <source>
        <tissue evidence="1">Whole aphids</tissue>
    </source>
</reference>
<keyword evidence="2" id="KW-1185">Reference proteome</keyword>
<accession>A0A6G0T1I6</accession>
<dbReference type="Gene3D" id="1.50.10.100">
    <property type="entry name" value="Chondroitin AC/alginate lyase"/>
    <property type="match status" value="1"/>
</dbReference>
<dbReference type="InterPro" id="IPR008929">
    <property type="entry name" value="Chondroitin_lyas"/>
</dbReference>
<dbReference type="Proteomes" id="UP000475862">
    <property type="component" value="Unassembled WGS sequence"/>
</dbReference>
<name>A0A6G0T1I6_APHGL</name>
<protein>
    <submittedName>
        <fullName evidence="1">Uncharacterized protein</fullName>
    </submittedName>
</protein>
<dbReference type="AlphaFoldDB" id="A0A6G0T1I6"/>